<accession>A0A6G1CTY7</accession>
<protein>
    <submittedName>
        <fullName evidence="2">Uncharacterized protein</fullName>
    </submittedName>
</protein>
<dbReference type="AlphaFoldDB" id="A0A6G1CTY7"/>
<evidence type="ECO:0000256" key="1">
    <source>
        <dbReference type="SAM" id="MobiDB-lite"/>
    </source>
</evidence>
<comment type="caution">
    <text evidence="2">The sequence shown here is derived from an EMBL/GenBank/DDBJ whole genome shotgun (WGS) entry which is preliminary data.</text>
</comment>
<evidence type="ECO:0000313" key="2">
    <source>
        <dbReference type="EMBL" id="KAF0903354.1"/>
    </source>
</evidence>
<dbReference type="Proteomes" id="UP000479710">
    <property type="component" value="Unassembled WGS sequence"/>
</dbReference>
<feature type="region of interest" description="Disordered" evidence="1">
    <location>
        <begin position="16"/>
        <end position="45"/>
    </location>
</feature>
<gene>
    <name evidence="2" type="ORF">E2562_026792</name>
</gene>
<reference evidence="2 3" key="1">
    <citation type="submission" date="2019-11" db="EMBL/GenBank/DDBJ databases">
        <title>Whole genome sequence of Oryza granulata.</title>
        <authorList>
            <person name="Li W."/>
        </authorList>
    </citation>
    <scope>NUCLEOTIDE SEQUENCE [LARGE SCALE GENOMIC DNA]</scope>
    <source>
        <strain evidence="3">cv. Menghai</strain>
        <tissue evidence="2">Leaf</tissue>
    </source>
</reference>
<evidence type="ECO:0000313" key="3">
    <source>
        <dbReference type="Proteomes" id="UP000479710"/>
    </source>
</evidence>
<proteinExistence type="predicted"/>
<organism evidence="2 3">
    <name type="scientific">Oryza meyeriana var. granulata</name>
    <dbReference type="NCBI Taxonomy" id="110450"/>
    <lineage>
        <taxon>Eukaryota</taxon>
        <taxon>Viridiplantae</taxon>
        <taxon>Streptophyta</taxon>
        <taxon>Embryophyta</taxon>
        <taxon>Tracheophyta</taxon>
        <taxon>Spermatophyta</taxon>
        <taxon>Magnoliopsida</taxon>
        <taxon>Liliopsida</taxon>
        <taxon>Poales</taxon>
        <taxon>Poaceae</taxon>
        <taxon>BOP clade</taxon>
        <taxon>Oryzoideae</taxon>
        <taxon>Oryzeae</taxon>
        <taxon>Oryzinae</taxon>
        <taxon>Oryza</taxon>
        <taxon>Oryza meyeriana</taxon>
    </lineage>
</organism>
<name>A0A6G1CTY7_9ORYZ</name>
<sequence>MDSLVTQVPGEVMWEQTPVGTRGAEGACEEGEAEGARVPVGSGADGVRIGGRVRGGHDGGCVGACDGELRGFSRF</sequence>
<dbReference type="EMBL" id="SPHZ02000008">
    <property type="protein sequence ID" value="KAF0903354.1"/>
    <property type="molecule type" value="Genomic_DNA"/>
</dbReference>
<keyword evidence="3" id="KW-1185">Reference proteome</keyword>